<dbReference type="Pfam" id="PF13449">
    <property type="entry name" value="Phytase-like"/>
    <property type="match status" value="1"/>
</dbReference>
<reference evidence="2" key="1">
    <citation type="submission" date="2021-04" db="EMBL/GenBank/DDBJ databases">
        <title>Genome sequence of Woronichinia naegeliana from Washington state freshwater lake bloom.</title>
        <authorList>
            <person name="Dreher T.W."/>
        </authorList>
    </citation>
    <scope>NUCLEOTIDE SEQUENCE</scope>
    <source>
        <strain evidence="2">WA131</strain>
    </source>
</reference>
<dbReference type="PROSITE" id="PS51257">
    <property type="entry name" value="PROKAR_LIPOPROTEIN"/>
    <property type="match status" value="1"/>
</dbReference>
<dbReference type="PANTHER" id="PTHR37957:SF1">
    <property type="entry name" value="PHYTASE-LIKE DOMAIN-CONTAINING PROTEIN"/>
    <property type="match status" value="1"/>
</dbReference>
<accession>A0A977KWI1</accession>
<evidence type="ECO:0000313" key="2">
    <source>
        <dbReference type="EMBL" id="UXE61218.1"/>
    </source>
</evidence>
<dbReference type="AlphaFoldDB" id="A0A977KWI1"/>
<dbReference type="EMBL" id="CP073041">
    <property type="protein sequence ID" value="UXE61218.1"/>
    <property type="molecule type" value="Genomic_DNA"/>
</dbReference>
<organism evidence="2">
    <name type="scientific">Woronichinia naegeliana WA131</name>
    <dbReference type="NCBI Taxonomy" id="2824559"/>
    <lineage>
        <taxon>Bacteria</taxon>
        <taxon>Bacillati</taxon>
        <taxon>Cyanobacteriota</taxon>
        <taxon>Cyanophyceae</taxon>
        <taxon>Synechococcales</taxon>
        <taxon>Coelosphaeriaceae</taxon>
        <taxon>Woronichinia</taxon>
    </lineage>
</organism>
<protein>
    <submittedName>
        <fullName evidence="2">Esterase-like activity of phytase family protein</fullName>
    </submittedName>
</protein>
<evidence type="ECO:0000259" key="1">
    <source>
        <dbReference type="Pfam" id="PF13449"/>
    </source>
</evidence>
<dbReference type="Proteomes" id="UP001065613">
    <property type="component" value="Chromosome"/>
</dbReference>
<proteinExistence type="predicted"/>
<dbReference type="KEGG" id="wna:KA717_38575"/>
<sequence length="383" mass="43296">MQQLMRFCLIFSIFLGLTGCGNFPQVSAEERLYLDLSLDFLGEYILPKQTFEQTKVGGLSGLTYDRQRDRFYAISDDRHQPRFYTLKLDIDQHQPDKIQIEKVTVEKVTFLKNESGEIYPDNTIDAEGIALTPRRTVFIASEGSIKQNVMPFIGEFDLNSGQRQQNLRLPDRFFPNSPNQTERSPQGIQHNLGFESLAVGATSVLKEDPFRLFTVIENSLLQDIDPQKSVKSSPLRFLHYVINPIGDPVLIGENLYWLDPVPSGTLLSGLSDITTLEKEGYFLSLERNLTLAGFDIKIFQVVNANASDTSRIASFKNDTNEIEPLRKQLLLDLENIGVELDNLEGLALGPRLADGSQSLLLVSDDNFRPDQVTQFLLFRLKIS</sequence>
<feature type="domain" description="Phytase-like" evidence="1">
    <location>
        <begin position="54"/>
        <end position="367"/>
    </location>
</feature>
<dbReference type="InterPro" id="IPR027372">
    <property type="entry name" value="Phytase-like_dom"/>
</dbReference>
<gene>
    <name evidence="2" type="ORF">KA717_38575</name>
</gene>
<dbReference type="PANTHER" id="PTHR37957">
    <property type="entry name" value="BLR7070 PROTEIN"/>
    <property type="match status" value="1"/>
</dbReference>
<name>A0A977KWI1_9CYAN</name>